<sequence>MWGCRKNLIHTINDQVEYGWMGVNVQGLIGPCYTTKKGEAPLFSSLLPNLIVSSSFSIGRSAETGNTSCRKVTIRHQSMIPMIGLVDMEPERGDPTICQRSLTTMFAVRNAYLTELRDRRRWNGPQKRHGALLRHSEVSLKKTLRDMALTDSSGLPFS</sequence>
<dbReference type="GeneID" id="54279540"/>
<organism evidence="1 2">
    <name type="scientific">Aaosphaeria arxii CBS 175.79</name>
    <dbReference type="NCBI Taxonomy" id="1450172"/>
    <lineage>
        <taxon>Eukaryota</taxon>
        <taxon>Fungi</taxon>
        <taxon>Dikarya</taxon>
        <taxon>Ascomycota</taxon>
        <taxon>Pezizomycotina</taxon>
        <taxon>Dothideomycetes</taxon>
        <taxon>Pleosporomycetidae</taxon>
        <taxon>Pleosporales</taxon>
        <taxon>Pleosporales incertae sedis</taxon>
        <taxon>Aaosphaeria</taxon>
    </lineage>
</organism>
<dbReference type="EMBL" id="ML978070">
    <property type="protein sequence ID" value="KAF2015127.1"/>
    <property type="molecule type" value="Genomic_DNA"/>
</dbReference>
<protein>
    <submittedName>
        <fullName evidence="1">Uncharacterized protein</fullName>
    </submittedName>
</protein>
<name>A0A6A5XQL4_9PLEO</name>
<dbReference type="Proteomes" id="UP000799778">
    <property type="component" value="Unassembled WGS sequence"/>
</dbReference>
<evidence type="ECO:0000313" key="2">
    <source>
        <dbReference type="Proteomes" id="UP000799778"/>
    </source>
</evidence>
<dbReference type="RefSeq" id="XP_033383466.1">
    <property type="nucleotide sequence ID" value="XM_033522143.1"/>
</dbReference>
<accession>A0A6A5XQL4</accession>
<keyword evidence="2" id="KW-1185">Reference proteome</keyword>
<evidence type="ECO:0000313" key="1">
    <source>
        <dbReference type="EMBL" id="KAF2015127.1"/>
    </source>
</evidence>
<proteinExistence type="predicted"/>
<reference evidence="1" key="1">
    <citation type="journal article" date="2020" name="Stud. Mycol.">
        <title>101 Dothideomycetes genomes: a test case for predicting lifestyles and emergence of pathogens.</title>
        <authorList>
            <person name="Haridas S."/>
            <person name="Albert R."/>
            <person name="Binder M."/>
            <person name="Bloem J."/>
            <person name="Labutti K."/>
            <person name="Salamov A."/>
            <person name="Andreopoulos B."/>
            <person name="Baker S."/>
            <person name="Barry K."/>
            <person name="Bills G."/>
            <person name="Bluhm B."/>
            <person name="Cannon C."/>
            <person name="Castanera R."/>
            <person name="Culley D."/>
            <person name="Daum C."/>
            <person name="Ezra D."/>
            <person name="Gonzalez J."/>
            <person name="Henrissat B."/>
            <person name="Kuo A."/>
            <person name="Liang C."/>
            <person name="Lipzen A."/>
            <person name="Lutzoni F."/>
            <person name="Magnuson J."/>
            <person name="Mondo S."/>
            <person name="Nolan M."/>
            <person name="Ohm R."/>
            <person name="Pangilinan J."/>
            <person name="Park H.-J."/>
            <person name="Ramirez L."/>
            <person name="Alfaro M."/>
            <person name="Sun H."/>
            <person name="Tritt A."/>
            <person name="Yoshinaga Y."/>
            <person name="Zwiers L.-H."/>
            <person name="Turgeon B."/>
            <person name="Goodwin S."/>
            <person name="Spatafora J."/>
            <person name="Crous P."/>
            <person name="Grigoriev I."/>
        </authorList>
    </citation>
    <scope>NUCLEOTIDE SEQUENCE</scope>
    <source>
        <strain evidence="1">CBS 175.79</strain>
    </source>
</reference>
<dbReference type="AlphaFoldDB" id="A0A6A5XQL4"/>
<gene>
    <name evidence="1" type="ORF">BU24DRAFT_228539</name>
</gene>